<protein>
    <submittedName>
        <fullName evidence="2">Uncharacterized protein</fullName>
    </submittedName>
</protein>
<gene>
    <name evidence="2" type="ORF">C2G38_2214728</name>
</gene>
<organism evidence="2 3">
    <name type="scientific">Gigaspora rosea</name>
    <dbReference type="NCBI Taxonomy" id="44941"/>
    <lineage>
        <taxon>Eukaryota</taxon>
        <taxon>Fungi</taxon>
        <taxon>Fungi incertae sedis</taxon>
        <taxon>Mucoromycota</taxon>
        <taxon>Glomeromycotina</taxon>
        <taxon>Glomeromycetes</taxon>
        <taxon>Diversisporales</taxon>
        <taxon>Gigasporaceae</taxon>
        <taxon>Gigaspora</taxon>
    </lineage>
</organism>
<feature type="region of interest" description="Disordered" evidence="1">
    <location>
        <begin position="148"/>
        <end position="169"/>
    </location>
</feature>
<feature type="compositionally biased region" description="Basic and acidic residues" evidence="1">
    <location>
        <begin position="74"/>
        <end position="110"/>
    </location>
</feature>
<evidence type="ECO:0000313" key="3">
    <source>
        <dbReference type="Proteomes" id="UP000266673"/>
    </source>
</evidence>
<feature type="region of interest" description="Disordered" evidence="1">
    <location>
        <begin position="66"/>
        <end position="110"/>
    </location>
</feature>
<proteinExistence type="predicted"/>
<name>A0A397UAL7_9GLOM</name>
<keyword evidence="3" id="KW-1185">Reference proteome</keyword>
<dbReference type="AlphaFoldDB" id="A0A397UAL7"/>
<dbReference type="Proteomes" id="UP000266673">
    <property type="component" value="Unassembled WGS sequence"/>
</dbReference>
<dbReference type="EMBL" id="QKWP01001672">
    <property type="protein sequence ID" value="RIB07340.1"/>
    <property type="molecule type" value="Genomic_DNA"/>
</dbReference>
<reference evidence="2 3" key="1">
    <citation type="submission" date="2018-06" db="EMBL/GenBank/DDBJ databases">
        <title>Comparative genomics reveals the genomic features of Rhizophagus irregularis, R. cerebriforme, R. diaphanum and Gigaspora rosea, and their symbiotic lifestyle signature.</title>
        <authorList>
            <person name="Morin E."/>
            <person name="San Clemente H."/>
            <person name="Chen E.C.H."/>
            <person name="De La Providencia I."/>
            <person name="Hainaut M."/>
            <person name="Kuo A."/>
            <person name="Kohler A."/>
            <person name="Murat C."/>
            <person name="Tang N."/>
            <person name="Roy S."/>
            <person name="Loubradou J."/>
            <person name="Henrissat B."/>
            <person name="Grigoriev I.V."/>
            <person name="Corradi N."/>
            <person name="Roux C."/>
            <person name="Martin F.M."/>
        </authorList>
    </citation>
    <scope>NUCLEOTIDE SEQUENCE [LARGE SCALE GENOMIC DNA]</scope>
    <source>
        <strain evidence="2 3">DAOM 194757</strain>
    </source>
</reference>
<comment type="caution">
    <text evidence="2">The sequence shown here is derived from an EMBL/GenBank/DDBJ whole genome shotgun (WGS) entry which is preliminary data.</text>
</comment>
<evidence type="ECO:0000256" key="1">
    <source>
        <dbReference type="SAM" id="MobiDB-lite"/>
    </source>
</evidence>
<evidence type="ECO:0000313" key="2">
    <source>
        <dbReference type="EMBL" id="RIB07340.1"/>
    </source>
</evidence>
<sequence>MLEFYQDSSSKFYFYVVIWKIIEEEVAQEVLKAKEEKEGHPSLIKGLITKEWKTKCELVNDWKKQNGINKKAKRGEPSKQQTEKEKEKDQENKQAEEHKNGRKKEEDLARKKEAKILANLNITNLIEQGTKPNWSSWAKPIPTYTNDKKMAELTRPAAASQGPKETCLQ</sequence>
<accession>A0A397UAL7</accession>